<dbReference type="GO" id="GO:0016747">
    <property type="term" value="F:acyltransferase activity, transferring groups other than amino-acyl groups"/>
    <property type="evidence" value="ECO:0007669"/>
    <property type="project" value="InterPro"/>
</dbReference>
<dbReference type="Proteomes" id="UP000476511">
    <property type="component" value="Unassembled WGS sequence"/>
</dbReference>
<dbReference type="PROSITE" id="PS51186">
    <property type="entry name" value="GNAT"/>
    <property type="match status" value="1"/>
</dbReference>
<feature type="domain" description="N-acetyltransferase" evidence="2">
    <location>
        <begin position="8"/>
        <end position="200"/>
    </location>
</feature>
<evidence type="ECO:0000256" key="1">
    <source>
        <dbReference type="SAM" id="MobiDB-lite"/>
    </source>
</evidence>
<keyword evidence="4" id="KW-1185">Reference proteome</keyword>
<accession>A0A6L5R5I4</accession>
<evidence type="ECO:0000259" key="2">
    <source>
        <dbReference type="PROSITE" id="PS51186"/>
    </source>
</evidence>
<dbReference type="InterPro" id="IPR000182">
    <property type="entry name" value="GNAT_dom"/>
</dbReference>
<evidence type="ECO:0000313" key="3">
    <source>
        <dbReference type="EMBL" id="MRX45145.1"/>
    </source>
</evidence>
<dbReference type="Pfam" id="PF00583">
    <property type="entry name" value="Acetyltransf_1"/>
    <property type="match status" value="1"/>
</dbReference>
<dbReference type="SUPFAM" id="SSF55729">
    <property type="entry name" value="Acyl-CoA N-acyltransferases (Nat)"/>
    <property type="match status" value="2"/>
</dbReference>
<dbReference type="RefSeq" id="WP_154347657.1">
    <property type="nucleotide sequence ID" value="NZ_WKJD01000019.1"/>
</dbReference>
<dbReference type="EMBL" id="WKJD01000019">
    <property type="protein sequence ID" value="MRX45145.1"/>
    <property type="molecule type" value="Genomic_DNA"/>
</dbReference>
<feature type="region of interest" description="Disordered" evidence="1">
    <location>
        <begin position="126"/>
        <end position="155"/>
    </location>
</feature>
<sequence>MGAEVREIRLSTATDATAPSELDAYAALIRRLDLERLGTDELARPVPELLREFADDPYRAHVPLGAFDGGTLVGMAELEWERDDDARTAYLVMLGVAPDRRRQDIGSALLAHAERVASDAGRPTLVLSADHGAGHGTDPADGTAPSPGGVLRAPQGDATIPADDPAVRFARAHGYALGQLDRVSVLDVAGRAAEFAARLADLAAPDPYRVRTWVDRAPDDLVDSLAVAHERMSVDAPSGAIAYELEHWDADRVRDEERRSLAKGRTTLTAAAVAPDGAVAGFTVLSLLADSPAVEQWDTIVLAAHRGHRLGMRLKLENLLLLQAADASRERVYTWNADENEHMLAINLDLGFRPFALESVWQRP</sequence>
<dbReference type="InterPro" id="IPR016181">
    <property type="entry name" value="Acyl_CoA_acyltransferase"/>
</dbReference>
<proteinExistence type="predicted"/>
<dbReference type="AlphaFoldDB" id="A0A6L5R5I4"/>
<gene>
    <name evidence="3" type="ORF">GJR97_15610</name>
</gene>
<name>A0A6L5R5I4_9MICO</name>
<keyword evidence="3" id="KW-0808">Transferase</keyword>
<protein>
    <submittedName>
        <fullName evidence="3">GNAT family N-acetyltransferase</fullName>
    </submittedName>
</protein>
<reference evidence="3 4" key="1">
    <citation type="submission" date="2019-11" db="EMBL/GenBank/DDBJ databases">
        <title>Agromyces kandeliae sp. nov., isolated from mangrove soil.</title>
        <authorList>
            <person name="Wang R."/>
        </authorList>
    </citation>
    <scope>NUCLEOTIDE SEQUENCE [LARGE SCALE GENOMIC DNA]</scope>
    <source>
        <strain evidence="3 4">Q22</strain>
    </source>
</reference>
<organism evidence="3 4">
    <name type="scientific">Agromyces kandeliae</name>
    <dbReference type="NCBI Taxonomy" id="2666141"/>
    <lineage>
        <taxon>Bacteria</taxon>
        <taxon>Bacillati</taxon>
        <taxon>Actinomycetota</taxon>
        <taxon>Actinomycetes</taxon>
        <taxon>Micrococcales</taxon>
        <taxon>Microbacteriaceae</taxon>
        <taxon>Agromyces</taxon>
    </lineage>
</organism>
<dbReference type="Gene3D" id="3.40.630.30">
    <property type="match status" value="1"/>
</dbReference>
<evidence type="ECO:0000313" key="4">
    <source>
        <dbReference type="Proteomes" id="UP000476511"/>
    </source>
</evidence>
<comment type="caution">
    <text evidence="3">The sequence shown here is derived from an EMBL/GenBank/DDBJ whole genome shotgun (WGS) entry which is preliminary data.</text>
</comment>
<dbReference type="CDD" id="cd04301">
    <property type="entry name" value="NAT_SF"/>
    <property type="match status" value="1"/>
</dbReference>